<dbReference type="PANTHER" id="PTHR42686">
    <property type="entry name" value="GH17980P-RELATED"/>
    <property type="match status" value="1"/>
</dbReference>
<evidence type="ECO:0000313" key="2">
    <source>
        <dbReference type="EMBL" id="SMG24624.1"/>
    </source>
</evidence>
<dbReference type="Proteomes" id="UP000193244">
    <property type="component" value="Unassembled WGS sequence"/>
</dbReference>
<evidence type="ECO:0000259" key="1">
    <source>
        <dbReference type="Pfam" id="PF00248"/>
    </source>
</evidence>
<feature type="domain" description="NADP-dependent oxidoreductase" evidence="1">
    <location>
        <begin position="9"/>
        <end position="283"/>
    </location>
</feature>
<dbReference type="SUPFAM" id="SSF51430">
    <property type="entry name" value="NAD(P)-linked oxidoreductase"/>
    <property type="match status" value="1"/>
</dbReference>
<keyword evidence="3" id="KW-1185">Reference proteome</keyword>
<dbReference type="GO" id="GO:0016491">
    <property type="term" value="F:oxidoreductase activity"/>
    <property type="evidence" value="ECO:0007669"/>
    <property type="project" value="InterPro"/>
</dbReference>
<sequence>MKPITTTPITLGTSSLGERPAGDALADALLASTLGNIDTSNMYAGGRSEALLGAAIARSGGVPPGLLIYSKADRDIETGVFDGDRVRRSLDESLTRLGVDSLPLYHLHDPYTISFEQAMASGGPVEALIALRDEGVIGAIGIASGTISQVHDFVATGVFDAVLSHNRLTLVDRTAEPTFRLARELEMTVFNAAPFGGGTLANGSSDYGYRAMPPAFARHVAVVRTLADEWSVDLAAAALQFSLRHPLVATTVVGVSSVARLEQLSGLRDAVVPAGFFEAIEALGPPPASGND</sequence>
<dbReference type="InterPro" id="IPR036812">
    <property type="entry name" value="NAD(P)_OxRdtase_dom_sf"/>
</dbReference>
<dbReference type="AlphaFoldDB" id="A0A1X7JAR0"/>
<dbReference type="EMBL" id="FXAY01000002">
    <property type="protein sequence ID" value="SMG24624.1"/>
    <property type="molecule type" value="Genomic_DNA"/>
</dbReference>
<dbReference type="GO" id="GO:0005829">
    <property type="term" value="C:cytosol"/>
    <property type="evidence" value="ECO:0007669"/>
    <property type="project" value="TreeGrafter"/>
</dbReference>
<gene>
    <name evidence="2" type="ORF">SAMN06296010_1192</name>
</gene>
<protein>
    <submittedName>
        <fullName evidence="2">D-threo-aldose 1-dehydrogenase</fullName>
    </submittedName>
</protein>
<dbReference type="PANTHER" id="PTHR42686:SF1">
    <property type="entry name" value="GH17980P-RELATED"/>
    <property type="match status" value="1"/>
</dbReference>
<dbReference type="InterPro" id="IPR020471">
    <property type="entry name" value="AKR"/>
</dbReference>
<accession>A0A1X7JAR0</accession>
<reference evidence="3" key="1">
    <citation type="submission" date="2017-04" db="EMBL/GenBank/DDBJ databases">
        <authorList>
            <person name="Varghese N."/>
            <person name="Submissions S."/>
        </authorList>
    </citation>
    <scope>NUCLEOTIDE SEQUENCE [LARGE SCALE GENOMIC DNA]</scope>
    <source>
        <strain evidence="3">VKM Ac-2510</strain>
    </source>
</reference>
<dbReference type="STRING" id="150121.SAMN06296010_1192"/>
<evidence type="ECO:0000313" key="3">
    <source>
        <dbReference type="Proteomes" id="UP000193244"/>
    </source>
</evidence>
<proteinExistence type="predicted"/>
<dbReference type="Gene3D" id="3.20.20.100">
    <property type="entry name" value="NADP-dependent oxidoreductase domain"/>
    <property type="match status" value="1"/>
</dbReference>
<dbReference type="Pfam" id="PF00248">
    <property type="entry name" value="Aldo_ket_red"/>
    <property type="match status" value="1"/>
</dbReference>
<organism evidence="2 3">
    <name type="scientific">Agreia pratensis</name>
    <dbReference type="NCBI Taxonomy" id="150121"/>
    <lineage>
        <taxon>Bacteria</taxon>
        <taxon>Bacillati</taxon>
        <taxon>Actinomycetota</taxon>
        <taxon>Actinomycetes</taxon>
        <taxon>Micrococcales</taxon>
        <taxon>Microbacteriaceae</taxon>
        <taxon>Agreia</taxon>
    </lineage>
</organism>
<dbReference type="RefSeq" id="WP_085484018.1">
    <property type="nucleotide sequence ID" value="NZ_FXAY01000002.1"/>
</dbReference>
<dbReference type="InterPro" id="IPR023210">
    <property type="entry name" value="NADP_OxRdtase_dom"/>
</dbReference>
<dbReference type="OrthoDB" id="9768851at2"/>
<name>A0A1X7JAR0_9MICO</name>